<evidence type="ECO:0008006" key="3">
    <source>
        <dbReference type="Google" id="ProtNLM"/>
    </source>
</evidence>
<gene>
    <name evidence="1" type="ORF">RV15_GL000816</name>
</gene>
<protein>
    <recommendedName>
        <fullName evidence="3">WxL domain-containing protein</fullName>
    </recommendedName>
</protein>
<sequence length="608" mass="67797">MKWELKNMKKILYKTSAFLFFVGLVCPNYVNALEYREGTFNDAQEVEENFPILASPNVVVAAKAECVVEKETVIDEAFIKEKVIEQITIADDEIAKDQVDVVILNRFFPTVNEQEVTYSLSGAFSQNTWDSEEFVIQKDLKITFEEVKLTAKPNTVTTTLGTKDNEYDLYTFVQDVKLGEQNLTEDEYTVVLKDSLPTDTTGQKRVTVQIVLNADNSKMIDVQVPINVRWGNSIAISGEWTETSTRRIVSVLTLQAGPSLSMEPGQGASSLTYGSLPTFGNSIFSTVSFYQADDLGILNLNLSPSRQFSLNSKDTPTQIKEAWNNEIGERASIEVGDIVQVWHGRKTGEKYERAWLYFVGNEYFSDDTSGLNDVYYEVTEEGLNLIQLTTFSTTEISVPIYTSESYFDEHIDDLLDSKGLSNVSKKFVSYPDATSFGKKEAIIRVEQTISSGKKIQYDYPVTVLVEEGALNLSVPQSLTFDDFTLRPEKQLVGRNSKINDLSGLSIEDSRGAGLQGDYALSLAMDDSSLLSQYVVYKDSDNAQEQFLNHSAVPIFNSTLEDDPNAPSETTPLQTWDSKSGLFLSIPANEPLKAQTYTGTIKWTLTAGP</sequence>
<dbReference type="Proteomes" id="UP000183039">
    <property type="component" value="Unassembled WGS sequence"/>
</dbReference>
<dbReference type="AlphaFoldDB" id="A0AA91GK37"/>
<name>A0AA91GK37_9ENTE</name>
<evidence type="ECO:0000313" key="1">
    <source>
        <dbReference type="EMBL" id="OJG91360.1"/>
    </source>
</evidence>
<evidence type="ECO:0000313" key="2">
    <source>
        <dbReference type="Proteomes" id="UP000183039"/>
    </source>
</evidence>
<proteinExistence type="predicted"/>
<organism evidence="1 2">
    <name type="scientific">Enterococcus silesiacus</name>
    <dbReference type="NCBI Taxonomy" id="332949"/>
    <lineage>
        <taxon>Bacteria</taxon>
        <taxon>Bacillati</taxon>
        <taxon>Bacillota</taxon>
        <taxon>Bacilli</taxon>
        <taxon>Lactobacillales</taxon>
        <taxon>Enterococcaceae</taxon>
        <taxon>Enterococcus</taxon>
    </lineage>
</organism>
<comment type="caution">
    <text evidence="1">The sequence shown here is derived from an EMBL/GenBank/DDBJ whole genome shotgun (WGS) entry which is preliminary data.</text>
</comment>
<reference evidence="1 2" key="1">
    <citation type="submission" date="2014-12" db="EMBL/GenBank/DDBJ databases">
        <title>Draft genome sequences of 29 type strains of Enterococci.</title>
        <authorList>
            <person name="Zhong Z."/>
            <person name="Sun Z."/>
            <person name="Liu W."/>
            <person name="Zhang W."/>
            <person name="Zhang H."/>
        </authorList>
    </citation>
    <scope>NUCLEOTIDE SEQUENCE [LARGE SCALE GENOMIC DNA]</scope>
    <source>
        <strain evidence="1 2">DSM 22801</strain>
    </source>
</reference>
<accession>A0AA91GK37</accession>
<dbReference type="EMBL" id="JXLC01000015">
    <property type="protein sequence ID" value="OJG91360.1"/>
    <property type="molecule type" value="Genomic_DNA"/>
</dbReference>